<feature type="domain" description="Pyruvate/ketoisovalerate oxidoreductase catalytic" evidence="2">
    <location>
        <begin position="13"/>
        <end position="188"/>
    </location>
</feature>
<proteinExistence type="predicted"/>
<dbReference type="SUPFAM" id="SSF53323">
    <property type="entry name" value="Pyruvate-ferredoxin oxidoreductase, PFOR, domain III"/>
    <property type="match status" value="1"/>
</dbReference>
<dbReference type="PANTHER" id="PTHR43366:SF1">
    <property type="entry name" value="PYRUVATE SYNTHASE SUBUNIT PORC"/>
    <property type="match status" value="1"/>
</dbReference>
<dbReference type="Pfam" id="PF01558">
    <property type="entry name" value="POR"/>
    <property type="match status" value="1"/>
</dbReference>
<protein>
    <submittedName>
        <fullName evidence="3">Pyruvate:ferredoxin oxidoreductase gamma subunit</fullName>
    </submittedName>
</protein>
<dbReference type="GO" id="GO:0016625">
    <property type="term" value="F:oxidoreductase activity, acting on the aldehyde or oxo group of donors, iron-sulfur protein as acceptor"/>
    <property type="evidence" value="ECO:0007669"/>
    <property type="project" value="InterPro"/>
</dbReference>
<dbReference type="Proteomes" id="UP000053467">
    <property type="component" value="Unassembled WGS sequence"/>
</dbReference>
<sequence length="193" mass="21580">MKDFFEIRWHGRGGQGAKTVALLFADSALATGKYIQAFPEYGPERMGAPVQSFNRLSDNKITIHSPIKNPDVVVVLDQSLMDTVDTTSGMEKGGIIIINTVKKPSEIREKYKINDSIKIFTVDASKISIEEIGVNKPNTPMFGALVKVTKILDFERMLKDTEEKMKKKFANKPEVVEGNIKAIKRAYEEVVSE</sequence>
<accession>A0A101I3E9</accession>
<reference evidence="4" key="1">
    <citation type="journal article" date="2015" name="MBio">
        <title>Genome-Resolved Metagenomic Analysis Reveals Roles for Candidate Phyla and Other Microbial Community Members in Biogeochemical Transformations in Oil Reservoirs.</title>
        <authorList>
            <person name="Hu P."/>
            <person name="Tom L."/>
            <person name="Singh A."/>
            <person name="Thomas B.C."/>
            <person name="Baker B.J."/>
            <person name="Piceno Y.M."/>
            <person name="Andersen G.L."/>
            <person name="Banfield J.F."/>
        </authorList>
    </citation>
    <scope>NUCLEOTIDE SEQUENCE [LARGE SCALE GENOMIC DNA]</scope>
</reference>
<name>A0A101I3E9_UNCT6</name>
<dbReference type="InterPro" id="IPR019752">
    <property type="entry name" value="Pyrv/ketoisovalerate_OxRed_cat"/>
</dbReference>
<dbReference type="NCBIfam" id="TIGR02175">
    <property type="entry name" value="PorC_KorC"/>
    <property type="match status" value="1"/>
</dbReference>
<dbReference type="PANTHER" id="PTHR43366">
    <property type="entry name" value="PYRUVATE SYNTHASE SUBUNIT PORC"/>
    <property type="match status" value="1"/>
</dbReference>
<dbReference type="AlphaFoldDB" id="A0A101I3E9"/>
<dbReference type="InterPro" id="IPR011894">
    <property type="entry name" value="PorC_KorC"/>
</dbReference>
<dbReference type="InterPro" id="IPR051626">
    <property type="entry name" value="Oxidoreductase_gamma_subunit"/>
</dbReference>
<dbReference type="InterPro" id="IPR002869">
    <property type="entry name" value="Pyrv_flavodox_OxRed_cen"/>
</dbReference>
<comment type="caution">
    <text evidence="3">The sequence shown here is derived from an EMBL/GenBank/DDBJ whole genome shotgun (WGS) entry which is preliminary data.</text>
</comment>
<dbReference type="EMBL" id="LGGX01000004">
    <property type="protein sequence ID" value="KUK87508.1"/>
    <property type="molecule type" value="Genomic_DNA"/>
</dbReference>
<evidence type="ECO:0000259" key="2">
    <source>
        <dbReference type="Pfam" id="PF01558"/>
    </source>
</evidence>
<evidence type="ECO:0000313" key="4">
    <source>
        <dbReference type="Proteomes" id="UP000053467"/>
    </source>
</evidence>
<gene>
    <name evidence="3" type="ORF">XE03_0675</name>
</gene>
<dbReference type="Gene3D" id="3.40.920.10">
    <property type="entry name" value="Pyruvate-ferredoxin oxidoreductase, PFOR, domain III"/>
    <property type="match status" value="1"/>
</dbReference>
<dbReference type="PATRIC" id="fig|1635277.3.peg.1679"/>
<evidence type="ECO:0000313" key="3">
    <source>
        <dbReference type="EMBL" id="KUK87508.1"/>
    </source>
</evidence>
<evidence type="ECO:0000256" key="1">
    <source>
        <dbReference type="ARBA" id="ARBA00023002"/>
    </source>
</evidence>
<keyword evidence="1" id="KW-0560">Oxidoreductase</keyword>
<keyword evidence="3" id="KW-0670">Pyruvate</keyword>
<organism evidence="3 4">
    <name type="scientific">candidate division TA06 bacterium 34_109</name>
    <dbReference type="NCBI Taxonomy" id="1635277"/>
    <lineage>
        <taxon>Bacteria</taxon>
        <taxon>Bacteria division TA06</taxon>
    </lineage>
</organism>